<dbReference type="SUPFAM" id="SSF52540">
    <property type="entry name" value="P-loop containing nucleoside triphosphate hydrolases"/>
    <property type="match status" value="1"/>
</dbReference>
<sequence>MNKKLLSLYGLKWNPFAAEVPTEALYLSPRVDSFCWRVEQLIDEGGFALVTGSPGVGKSATLRVLAERLSNLRDVQVGILARPQAGLADFYREMGELFGVELHPHNRHAGAKVLR</sequence>
<evidence type="ECO:0000259" key="1">
    <source>
        <dbReference type="Pfam" id="PF13401"/>
    </source>
</evidence>
<name>T1BGL0_9ZZZZ</name>
<proteinExistence type="predicted"/>
<protein>
    <submittedName>
        <fullName evidence="2">AAA ATPase</fullName>
    </submittedName>
</protein>
<dbReference type="InterPro" id="IPR027417">
    <property type="entry name" value="P-loop_NTPase"/>
</dbReference>
<dbReference type="Pfam" id="PF13401">
    <property type="entry name" value="AAA_22"/>
    <property type="match status" value="1"/>
</dbReference>
<feature type="non-terminal residue" evidence="2">
    <location>
        <position position="115"/>
    </location>
</feature>
<dbReference type="EMBL" id="AUZX01005466">
    <property type="protein sequence ID" value="EQD67763.1"/>
    <property type="molecule type" value="Genomic_DNA"/>
</dbReference>
<reference evidence="2" key="2">
    <citation type="journal article" date="2014" name="ISME J.">
        <title>Microbial stratification in low pH oxic and suboxic macroscopic growths along an acid mine drainage.</title>
        <authorList>
            <person name="Mendez-Garcia C."/>
            <person name="Mesa V."/>
            <person name="Sprenger R.R."/>
            <person name="Richter M."/>
            <person name="Diez M.S."/>
            <person name="Solano J."/>
            <person name="Bargiela R."/>
            <person name="Golyshina O.V."/>
            <person name="Manteca A."/>
            <person name="Ramos J.L."/>
            <person name="Gallego J.R."/>
            <person name="Llorente I."/>
            <person name="Martins Dos Santos V.A."/>
            <person name="Jensen O.N."/>
            <person name="Pelaez A.I."/>
            <person name="Sanchez J."/>
            <person name="Ferrer M."/>
        </authorList>
    </citation>
    <scope>NUCLEOTIDE SEQUENCE</scope>
</reference>
<comment type="caution">
    <text evidence="2">The sequence shown here is derived from an EMBL/GenBank/DDBJ whole genome shotgun (WGS) entry which is preliminary data.</text>
</comment>
<dbReference type="AlphaFoldDB" id="T1BGL0"/>
<dbReference type="InterPro" id="IPR049945">
    <property type="entry name" value="AAA_22"/>
</dbReference>
<gene>
    <name evidence="2" type="ORF">B1A_07602</name>
</gene>
<accession>T1BGL0</accession>
<feature type="domain" description="ORC1/DEAH AAA+ ATPase" evidence="1">
    <location>
        <begin position="44"/>
        <end position="107"/>
    </location>
</feature>
<dbReference type="GO" id="GO:0016887">
    <property type="term" value="F:ATP hydrolysis activity"/>
    <property type="evidence" value="ECO:0007669"/>
    <property type="project" value="InterPro"/>
</dbReference>
<organism evidence="2">
    <name type="scientific">mine drainage metagenome</name>
    <dbReference type="NCBI Taxonomy" id="410659"/>
    <lineage>
        <taxon>unclassified sequences</taxon>
        <taxon>metagenomes</taxon>
        <taxon>ecological metagenomes</taxon>
    </lineage>
</organism>
<evidence type="ECO:0000313" key="2">
    <source>
        <dbReference type="EMBL" id="EQD67763.1"/>
    </source>
</evidence>
<reference evidence="2" key="1">
    <citation type="submission" date="2013-08" db="EMBL/GenBank/DDBJ databases">
        <authorList>
            <person name="Mendez C."/>
            <person name="Richter M."/>
            <person name="Ferrer M."/>
            <person name="Sanchez J."/>
        </authorList>
    </citation>
    <scope>NUCLEOTIDE SEQUENCE</scope>
</reference>